<feature type="compositionally biased region" description="Polar residues" evidence="1">
    <location>
        <begin position="64"/>
        <end position="77"/>
    </location>
</feature>
<sequence length="89" mass="10196">MNLEKLKQRRDELIRDNEWMDGLIKEKEDELWELKVRSIAASELARSAMQSAMRTAGIVDSFYGPSTQSSDNQTNKSVEADHNKSCFLC</sequence>
<accession>A0A9X8XFU7</accession>
<organism evidence="2 4">
    <name type="scientific">Streptococcus dysgalactiae subsp. equisimilis</name>
    <name type="common">Streptococcus equisimilis</name>
    <dbReference type="NCBI Taxonomy" id="119602"/>
    <lineage>
        <taxon>Bacteria</taxon>
        <taxon>Bacillati</taxon>
        <taxon>Bacillota</taxon>
        <taxon>Bacilli</taxon>
        <taxon>Lactobacillales</taxon>
        <taxon>Streptococcaceae</taxon>
        <taxon>Streptococcus</taxon>
    </lineage>
</organism>
<reference evidence="2 4" key="1">
    <citation type="submission" date="2018-06" db="EMBL/GenBank/DDBJ databases">
        <authorList>
            <consortium name="Pathogen Informatics"/>
            <person name="Doyle S."/>
        </authorList>
    </citation>
    <scope>NUCLEOTIDE SEQUENCE [LARGE SCALE GENOMIC DNA]</scope>
    <source>
        <strain evidence="2 4">NCTC6179</strain>
    </source>
</reference>
<dbReference type="RefSeq" id="WP_111681577.1">
    <property type="nucleotide sequence ID" value="NZ_BLBQ01000029.1"/>
</dbReference>
<evidence type="ECO:0000256" key="1">
    <source>
        <dbReference type="SAM" id="MobiDB-lite"/>
    </source>
</evidence>
<feature type="compositionally biased region" description="Basic and acidic residues" evidence="1">
    <location>
        <begin position="78"/>
        <end position="89"/>
    </location>
</feature>
<evidence type="ECO:0000313" key="4">
    <source>
        <dbReference type="Proteomes" id="UP000249571"/>
    </source>
</evidence>
<gene>
    <name evidence="3" type="ORF">NCTC11557_01049</name>
    <name evidence="2" type="ORF">NCTC6179_01357</name>
</gene>
<evidence type="ECO:0000313" key="3">
    <source>
        <dbReference type="EMBL" id="VTT23944.1"/>
    </source>
</evidence>
<proteinExistence type="predicted"/>
<dbReference type="Proteomes" id="UP000339049">
    <property type="component" value="Unassembled WGS sequence"/>
</dbReference>
<dbReference type="EMBL" id="LS483361">
    <property type="protein sequence ID" value="SQF67168.1"/>
    <property type="molecule type" value="Genomic_DNA"/>
</dbReference>
<dbReference type="GeneID" id="83689847"/>
<evidence type="ECO:0000313" key="2">
    <source>
        <dbReference type="EMBL" id="SQF67168.1"/>
    </source>
</evidence>
<reference evidence="3 5" key="2">
    <citation type="submission" date="2019-05" db="EMBL/GenBank/DDBJ databases">
        <authorList>
            <consortium name="Pathogen Informatics"/>
        </authorList>
    </citation>
    <scope>NUCLEOTIDE SEQUENCE [LARGE SCALE GENOMIC DNA]</scope>
    <source>
        <strain evidence="3 5">NCTC11557</strain>
    </source>
</reference>
<dbReference type="Proteomes" id="UP000249571">
    <property type="component" value="Chromosome 1"/>
</dbReference>
<name>A0A9X8XFU7_STREQ</name>
<feature type="region of interest" description="Disordered" evidence="1">
    <location>
        <begin position="64"/>
        <end position="89"/>
    </location>
</feature>
<protein>
    <submittedName>
        <fullName evidence="2">Uncharacterized protein</fullName>
    </submittedName>
</protein>
<evidence type="ECO:0000313" key="5">
    <source>
        <dbReference type="Proteomes" id="UP000339049"/>
    </source>
</evidence>
<dbReference type="EMBL" id="CABEIY010000006">
    <property type="protein sequence ID" value="VTT23944.1"/>
    <property type="molecule type" value="Genomic_DNA"/>
</dbReference>
<dbReference type="AlphaFoldDB" id="A0A9X8XFU7"/>